<protein>
    <submittedName>
        <fullName evidence="2">Antibiotic biosynthesis monooxygenase</fullName>
    </submittedName>
</protein>
<reference evidence="2" key="1">
    <citation type="journal article" date="2020" name="mSystems">
        <title>Genome- and Community-Level Interaction Insights into Carbon Utilization and Element Cycling Functions of Hydrothermarchaeota in Hydrothermal Sediment.</title>
        <authorList>
            <person name="Zhou Z."/>
            <person name="Liu Y."/>
            <person name="Xu W."/>
            <person name="Pan J."/>
            <person name="Luo Z.H."/>
            <person name="Li M."/>
        </authorList>
    </citation>
    <scope>NUCLEOTIDE SEQUENCE [LARGE SCALE GENOMIC DNA]</scope>
    <source>
        <strain evidence="2">SpSt-192</strain>
    </source>
</reference>
<dbReference type="InterPro" id="IPR011008">
    <property type="entry name" value="Dimeric_a/b-barrel"/>
</dbReference>
<keyword evidence="2" id="KW-0503">Monooxygenase</keyword>
<dbReference type="GO" id="GO:0004497">
    <property type="term" value="F:monooxygenase activity"/>
    <property type="evidence" value="ECO:0007669"/>
    <property type="project" value="UniProtKB-KW"/>
</dbReference>
<dbReference type="PROSITE" id="PS51725">
    <property type="entry name" value="ABM"/>
    <property type="match status" value="1"/>
</dbReference>
<organism evidence="2">
    <name type="scientific">Thermorudis sp</name>
    <dbReference type="NCBI Taxonomy" id="1969470"/>
    <lineage>
        <taxon>Bacteria</taxon>
        <taxon>Pseudomonadati</taxon>
        <taxon>Thermomicrobiota</taxon>
        <taxon>Thermomicrobia</taxon>
        <taxon>Thermomicrobia incertae sedis</taxon>
        <taxon>Thermorudis</taxon>
    </lineage>
</organism>
<gene>
    <name evidence="2" type="ORF">ENP13_00080</name>
</gene>
<dbReference type="InterPro" id="IPR050404">
    <property type="entry name" value="Heme-degrading_MO"/>
</dbReference>
<evidence type="ECO:0000313" key="2">
    <source>
        <dbReference type="EMBL" id="HEX69636.1"/>
    </source>
</evidence>
<dbReference type="AlphaFoldDB" id="A0A7C3AKU6"/>
<dbReference type="PANTHER" id="PTHR34474">
    <property type="entry name" value="SIGNAL TRANSDUCTION PROTEIN TRAP"/>
    <property type="match status" value="1"/>
</dbReference>
<sequence>MMTVITEVTIEPGQEPQWDRAFQERIDDVRNQPGWIEVQLLIPVDAPNQRVVVGTWRSRADWEAWHETEVFKKTKEIMDAVEQRKGEDRWFEVVTRLSAEEASSKQDL</sequence>
<evidence type="ECO:0000259" key="1">
    <source>
        <dbReference type="PROSITE" id="PS51725"/>
    </source>
</evidence>
<dbReference type="SUPFAM" id="SSF54909">
    <property type="entry name" value="Dimeric alpha+beta barrel"/>
    <property type="match status" value="1"/>
</dbReference>
<dbReference type="InterPro" id="IPR007138">
    <property type="entry name" value="ABM_dom"/>
</dbReference>
<dbReference type="PANTHER" id="PTHR34474:SF2">
    <property type="entry name" value="SIGNAL TRANSDUCTION PROTEIN TRAP"/>
    <property type="match status" value="1"/>
</dbReference>
<dbReference type="EMBL" id="DSID01000008">
    <property type="protein sequence ID" value="HEX69636.1"/>
    <property type="molecule type" value="Genomic_DNA"/>
</dbReference>
<dbReference type="Pfam" id="PF03992">
    <property type="entry name" value="ABM"/>
    <property type="match status" value="1"/>
</dbReference>
<comment type="caution">
    <text evidence="2">The sequence shown here is derived from an EMBL/GenBank/DDBJ whole genome shotgun (WGS) entry which is preliminary data.</text>
</comment>
<name>A0A7C3AKU6_9BACT</name>
<feature type="domain" description="ABM" evidence="1">
    <location>
        <begin position="2"/>
        <end position="91"/>
    </location>
</feature>
<dbReference type="Gene3D" id="3.30.70.100">
    <property type="match status" value="1"/>
</dbReference>
<accession>A0A7C3AKU6</accession>
<proteinExistence type="predicted"/>
<keyword evidence="2" id="KW-0560">Oxidoreductase</keyword>